<keyword evidence="8" id="KW-1185">Reference proteome</keyword>
<dbReference type="InterPro" id="IPR052190">
    <property type="entry name" value="Euk-Arch_PrmC-MTase"/>
</dbReference>
<dbReference type="AlphaFoldDB" id="A0AA36MNH1"/>
<dbReference type="CDD" id="cd02440">
    <property type="entry name" value="AdoMet_MTases"/>
    <property type="match status" value="1"/>
</dbReference>
<dbReference type="GO" id="GO:0003676">
    <property type="term" value="F:nucleic acid binding"/>
    <property type="evidence" value="ECO:0007669"/>
    <property type="project" value="InterPro"/>
</dbReference>
<feature type="compositionally biased region" description="Basic and acidic residues" evidence="5">
    <location>
        <begin position="33"/>
        <end position="42"/>
    </location>
</feature>
<keyword evidence="4" id="KW-0949">S-adenosyl-L-methionine</keyword>
<dbReference type="GO" id="GO:0032259">
    <property type="term" value="P:methylation"/>
    <property type="evidence" value="ECO:0007669"/>
    <property type="project" value="UniProtKB-KW"/>
</dbReference>
<dbReference type="PANTHER" id="PTHR45875:SF1">
    <property type="entry name" value="METHYLTRANSFERASE N6AMT1"/>
    <property type="match status" value="1"/>
</dbReference>
<evidence type="ECO:0000256" key="5">
    <source>
        <dbReference type="SAM" id="MobiDB-lite"/>
    </source>
</evidence>
<evidence type="ECO:0000256" key="1">
    <source>
        <dbReference type="ARBA" id="ARBA00006149"/>
    </source>
</evidence>
<keyword evidence="2" id="KW-0489">Methyltransferase</keyword>
<evidence type="ECO:0000313" key="7">
    <source>
        <dbReference type="EMBL" id="CAJ1379275.1"/>
    </source>
</evidence>
<evidence type="ECO:0000256" key="4">
    <source>
        <dbReference type="ARBA" id="ARBA00022691"/>
    </source>
</evidence>
<dbReference type="PANTHER" id="PTHR45875">
    <property type="entry name" value="METHYLTRANSFERASE N6AMT1"/>
    <property type="match status" value="1"/>
</dbReference>
<comment type="similarity">
    <text evidence="1">Belongs to the eukaryotic/archaeal PrmC-related family.</text>
</comment>
<feature type="compositionally biased region" description="Low complexity" evidence="5">
    <location>
        <begin position="47"/>
        <end position="60"/>
    </location>
</feature>
<protein>
    <recommendedName>
        <fullName evidence="6">Methyltransferase small domain-containing protein</fullName>
    </recommendedName>
</protein>
<gene>
    <name evidence="7" type="ORF">EVOR1521_LOCUS7560</name>
</gene>
<dbReference type="Gene3D" id="3.40.50.150">
    <property type="entry name" value="Vaccinia Virus protein VP39"/>
    <property type="match status" value="1"/>
</dbReference>
<sequence length="415" mass="45756">MACISCLSSKSLRGRARSESIEPEVKQLPERCDRSVRKKPDTGVKISSPVPSTHSGSSVGRSCESCDYDFATFASTVQVARLPVVVFDDEVEEQLIWDDCCVKNGVVSTTGAPDIRVKNPVVMSNAFKGFVVQPYETRYLHFRDVGIIFARPPGGRFMQPSIDTMLVCRALVDSLKTSEVKRVIDVGSGSGFIGKFVAHHARGEGELEVALVDIDRSALKYYEGTTFNSGAVSSTGRSICWKFLAEDAVAFLNRDPDFDLIVSNPPYIPTRPECSANHLSPLSGGFWEGVGLVSYLLTLISRSEKPKARLVIMVTSLTLKAPAVLEALEDAEKKGCKLKVLLEREIAWKAWYAGPYSLDHLLATAKEQRQRHKVAGCEFFLGATPPGHSRTGLDGRDQMFGYHWHFAYVLEVQAR</sequence>
<feature type="domain" description="Methyltransferase small" evidence="6">
    <location>
        <begin position="168"/>
        <end position="267"/>
    </location>
</feature>
<evidence type="ECO:0000256" key="3">
    <source>
        <dbReference type="ARBA" id="ARBA00022679"/>
    </source>
</evidence>
<dbReference type="InterPro" id="IPR007848">
    <property type="entry name" value="Small_mtfrase_dom"/>
</dbReference>
<dbReference type="InterPro" id="IPR029063">
    <property type="entry name" value="SAM-dependent_MTases_sf"/>
</dbReference>
<dbReference type="GO" id="GO:0008276">
    <property type="term" value="F:protein methyltransferase activity"/>
    <property type="evidence" value="ECO:0007669"/>
    <property type="project" value="TreeGrafter"/>
</dbReference>
<name>A0AA36MNH1_9DINO</name>
<dbReference type="SUPFAM" id="SSF53335">
    <property type="entry name" value="S-adenosyl-L-methionine-dependent methyltransferases"/>
    <property type="match status" value="1"/>
</dbReference>
<evidence type="ECO:0000313" key="8">
    <source>
        <dbReference type="Proteomes" id="UP001178507"/>
    </source>
</evidence>
<feature type="region of interest" description="Disordered" evidence="5">
    <location>
        <begin position="33"/>
        <end position="60"/>
    </location>
</feature>
<evidence type="ECO:0000259" key="6">
    <source>
        <dbReference type="Pfam" id="PF05175"/>
    </source>
</evidence>
<proteinExistence type="inferred from homology"/>
<evidence type="ECO:0000256" key="2">
    <source>
        <dbReference type="ARBA" id="ARBA00022603"/>
    </source>
</evidence>
<dbReference type="Pfam" id="PF05175">
    <property type="entry name" value="MTS"/>
    <property type="match status" value="1"/>
</dbReference>
<dbReference type="GO" id="GO:0035657">
    <property type="term" value="C:eRF1 methyltransferase complex"/>
    <property type="evidence" value="ECO:0007669"/>
    <property type="project" value="TreeGrafter"/>
</dbReference>
<keyword evidence="3" id="KW-0808">Transferase</keyword>
<dbReference type="GO" id="GO:0008757">
    <property type="term" value="F:S-adenosylmethionine-dependent methyltransferase activity"/>
    <property type="evidence" value="ECO:0007669"/>
    <property type="project" value="TreeGrafter"/>
</dbReference>
<dbReference type="Proteomes" id="UP001178507">
    <property type="component" value="Unassembled WGS sequence"/>
</dbReference>
<comment type="caution">
    <text evidence="7">The sequence shown here is derived from an EMBL/GenBank/DDBJ whole genome shotgun (WGS) entry which is preliminary data.</text>
</comment>
<accession>A0AA36MNH1</accession>
<organism evidence="7 8">
    <name type="scientific">Effrenium voratum</name>
    <dbReference type="NCBI Taxonomy" id="2562239"/>
    <lineage>
        <taxon>Eukaryota</taxon>
        <taxon>Sar</taxon>
        <taxon>Alveolata</taxon>
        <taxon>Dinophyceae</taxon>
        <taxon>Suessiales</taxon>
        <taxon>Symbiodiniaceae</taxon>
        <taxon>Effrenium</taxon>
    </lineage>
</organism>
<dbReference type="InterPro" id="IPR002052">
    <property type="entry name" value="DNA_methylase_N6_adenine_CS"/>
</dbReference>
<reference evidence="7" key="1">
    <citation type="submission" date="2023-08" db="EMBL/GenBank/DDBJ databases">
        <authorList>
            <person name="Chen Y."/>
            <person name="Shah S."/>
            <person name="Dougan E. K."/>
            <person name="Thang M."/>
            <person name="Chan C."/>
        </authorList>
    </citation>
    <scope>NUCLEOTIDE SEQUENCE</scope>
</reference>
<dbReference type="PROSITE" id="PS00092">
    <property type="entry name" value="N6_MTASE"/>
    <property type="match status" value="1"/>
</dbReference>
<dbReference type="EMBL" id="CAUJNA010000613">
    <property type="protein sequence ID" value="CAJ1379275.1"/>
    <property type="molecule type" value="Genomic_DNA"/>
</dbReference>